<organism evidence="3">
    <name type="scientific">Photinus pyralis</name>
    <name type="common">Common eastern firefly</name>
    <name type="synonym">Lampyris pyralis</name>
    <dbReference type="NCBI Taxonomy" id="7054"/>
    <lineage>
        <taxon>Eukaryota</taxon>
        <taxon>Metazoa</taxon>
        <taxon>Ecdysozoa</taxon>
        <taxon>Arthropoda</taxon>
        <taxon>Hexapoda</taxon>
        <taxon>Insecta</taxon>
        <taxon>Pterygota</taxon>
        <taxon>Neoptera</taxon>
        <taxon>Endopterygota</taxon>
        <taxon>Coleoptera</taxon>
        <taxon>Polyphaga</taxon>
        <taxon>Elateriformia</taxon>
        <taxon>Elateroidea</taxon>
        <taxon>Lampyridae</taxon>
        <taxon>Lampyrinae</taxon>
        <taxon>Photinus</taxon>
    </lineage>
</organism>
<dbReference type="GO" id="GO:0005975">
    <property type="term" value="P:carbohydrate metabolic process"/>
    <property type="evidence" value="ECO:0007669"/>
    <property type="project" value="InterPro"/>
</dbReference>
<dbReference type="Pfam" id="PF00128">
    <property type="entry name" value="Alpha-amylase"/>
    <property type="match status" value="1"/>
</dbReference>
<reference evidence="4" key="3">
    <citation type="submission" date="2019-08" db="EMBL/GenBank/DDBJ databases">
        <authorList>
            <consortium name="Photinus pyralis genome working group"/>
            <person name="Fallon T.R."/>
            <person name="Sander Lower S.E."/>
            <person name="Weng J.-K."/>
        </authorList>
    </citation>
    <scope>NUCLEOTIDE SEQUENCE</scope>
    <source>
        <strain evidence="4">1611_PpyrPB1</strain>
        <tissue evidence="4">Whole body</tissue>
    </source>
</reference>
<dbReference type="EMBL" id="VVIM01000008">
    <property type="protein sequence ID" value="KAB0795312.1"/>
    <property type="molecule type" value="Genomic_DNA"/>
</dbReference>
<evidence type="ECO:0000313" key="3">
    <source>
        <dbReference type="EMBL" id="JAV96005.1"/>
    </source>
</evidence>
<dbReference type="SUPFAM" id="SSF51445">
    <property type="entry name" value="(Trans)glycosidases"/>
    <property type="match status" value="1"/>
</dbReference>
<dbReference type="EMBL" id="GEZM01005656">
    <property type="protein sequence ID" value="JAV96005.1"/>
    <property type="molecule type" value="Transcribed_RNA"/>
</dbReference>
<dbReference type="PANTHER" id="PTHR10357">
    <property type="entry name" value="ALPHA-AMYLASE FAMILY MEMBER"/>
    <property type="match status" value="1"/>
</dbReference>
<reference evidence="4 5" key="2">
    <citation type="journal article" date="2018" name="Elife">
        <title>Firefly genomes illuminate parallel origins of bioluminescence in beetles.</title>
        <authorList>
            <person name="Fallon T.R."/>
            <person name="Lower S.E."/>
            <person name="Chang C.H."/>
            <person name="Bessho-Uehara M."/>
            <person name="Martin G.J."/>
            <person name="Bewick A.J."/>
            <person name="Behringer M."/>
            <person name="Debat H.J."/>
            <person name="Wong I."/>
            <person name="Day J.C."/>
            <person name="Suvorov A."/>
            <person name="Silva C.J."/>
            <person name="Stanger-Hall K.F."/>
            <person name="Hall D.W."/>
            <person name="Schmitz R.J."/>
            <person name="Nelson D.R."/>
            <person name="Lewis S.M."/>
            <person name="Shigenobu S."/>
            <person name="Bybee S.M."/>
            <person name="Larracuente A.M."/>
            <person name="Oba Y."/>
            <person name="Weng J.K."/>
        </authorList>
    </citation>
    <scope>NUCLEOTIDE SEQUENCE [LARGE SCALE GENOMIC DNA]</scope>
    <source>
        <strain evidence="4">1611_PpyrPB1</strain>
        <tissue evidence="4">Whole body</tissue>
    </source>
</reference>
<keyword evidence="5" id="KW-1185">Reference proteome</keyword>
<evidence type="ECO:0000313" key="5">
    <source>
        <dbReference type="Proteomes" id="UP000327044"/>
    </source>
</evidence>
<evidence type="ECO:0000256" key="1">
    <source>
        <dbReference type="SAM" id="Phobius"/>
    </source>
</evidence>
<proteinExistence type="predicted"/>
<gene>
    <name evidence="4" type="ORF">PPYR_12151</name>
</gene>
<dbReference type="Gene3D" id="3.20.20.80">
    <property type="entry name" value="Glycosidases"/>
    <property type="match status" value="1"/>
</dbReference>
<keyword evidence="1" id="KW-0812">Transmembrane</keyword>
<dbReference type="OrthoDB" id="1740265at2759"/>
<feature type="domain" description="Glycosyl hydrolase family 13 catalytic" evidence="2">
    <location>
        <begin position="176"/>
        <end position="506"/>
    </location>
</feature>
<protein>
    <recommendedName>
        <fullName evidence="2">Glycosyl hydrolase family 13 catalytic domain-containing protein</fullName>
    </recommendedName>
</protein>
<keyword evidence="1" id="KW-1133">Transmembrane helix</keyword>
<accession>A0A1Y1NH85</accession>
<feature type="transmembrane region" description="Helical" evidence="1">
    <location>
        <begin position="135"/>
        <end position="156"/>
    </location>
</feature>
<reference evidence="3" key="1">
    <citation type="journal article" date="2016" name="Sci. Rep.">
        <title>Molecular characterization of firefly nuptial gifts: a multi-omics approach sheds light on postcopulatory sexual selection.</title>
        <authorList>
            <person name="Al-Wathiqui N."/>
            <person name="Fallon T.R."/>
            <person name="South A."/>
            <person name="Weng J.K."/>
            <person name="Lewis S.M."/>
        </authorList>
    </citation>
    <scope>NUCLEOTIDE SEQUENCE</scope>
</reference>
<dbReference type="AlphaFoldDB" id="A0A1Y1NH85"/>
<keyword evidence="1" id="KW-0472">Membrane</keyword>
<dbReference type="InterPro" id="IPR017853">
    <property type="entry name" value="GH"/>
</dbReference>
<dbReference type="SMART" id="SM00642">
    <property type="entry name" value="Aamy"/>
    <property type="match status" value="1"/>
</dbReference>
<dbReference type="CDD" id="cd00551">
    <property type="entry name" value="AmyAc_family"/>
    <property type="match status" value="1"/>
</dbReference>
<evidence type="ECO:0000313" key="4">
    <source>
        <dbReference type="EMBL" id="KAB0795312.1"/>
    </source>
</evidence>
<name>A0A1Y1NH85_PHOPY</name>
<dbReference type="InParanoid" id="A0A1Y1NH85"/>
<dbReference type="PANTHER" id="PTHR10357:SF225">
    <property type="entry name" value="MALTASE 1-LIKE PROTEIN"/>
    <property type="match status" value="1"/>
</dbReference>
<sequence length="604" mass="67366">MASLLHVDSSATFMADEVASICPLLTPSPPTNALVNPLPVSEESNFILPVDLATKLQRVEDHNAEGADSASSNSSTLAEPACTQLLSGHKQYLHKNEETVTEETGGKTQNLQMTFRNPPENYFFMKWNWPVIRKVSAWMFLAGIMAMIAVVIAMVWKLPKTCNPPTEWYQGKLMYEIFPASFSDSDDDGIGDLKGVALRVDYLSSLGVQAVRLNSIFASLQYPENYNNVTTLTEIAPQIGKLADLTLLVNSLHNENIRLVLDVPIWPLIKRLKRRDFTNGSSFNEENFENDPIEDALTFWANLGVDGFYLKGLELLTNDESFSANLRSWKRVLGWNKILIVNHAVIDRTHPKCIPTVLNNIDLVDVRLEMTGGVEKISEQLESVLNSTLFAKAGNPWVHWSLGNDATARLTNKLPYTNATLGATLLQLMLPGTPSIFYGDEIGLQQISDPHEDRKGLEHLHQLSAMAWEAPNRPFTRKGILPWMHSHPMPINFAQLEIISKMVSLRVTSPSIYVNAINKDGLNKANAEIKYKENDLLVIQRWFPRRKSYVVVSNLGFVHISADLSTLLYGGQVVVGPTASSKIETLSFKEISLWPGESVVVLLD</sequence>
<dbReference type="Proteomes" id="UP000327044">
    <property type="component" value="Unassembled WGS sequence"/>
</dbReference>
<dbReference type="InterPro" id="IPR006047">
    <property type="entry name" value="GH13_cat_dom"/>
</dbReference>
<evidence type="ECO:0000259" key="2">
    <source>
        <dbReference type="SMART" id="SM00642"/>
    </source>
</evidence>